<keyword evidence="2" id="KW-1185">Reference proteome</keyword>
<name>A0ABT5D7J4_9BACT</name>
<evidence type="ECO:0000313" key="2">
    <source>
        <dbReference type="Proteomes" id="UP001221838"/>
    </source>
</evidence>
<proteinExistence type="predicted"/>
<protein>
    <recommendedName>
        <fullName evidence="3">CRISPR type III-B/RAMP module-associated protein Cmr5</fullName>
    </recommendedName>
</protein>
<evidence type="ECO:0008006" key="3">
    <source>
        <dbReference type="Google" id="ProtNLM"/>
    </source>
</evidence>
<dbReference type="EMBL" id="JAQNDM010000002">
    <property type="protein sequence ID" value="MDC0709634.1"/>
    <property type="molecule type" value="Genomic_DNA"/>
</dbReference>
<gene>
    <name evidence="1" type="ORF">POL68_14275</name>
</gene>
<dbReference type="RefSeq" id="WP_272138352.1">
    <property type="nucleotide sequence ID" value="NZ_JAQNDM010000002.1"/>
</dbReference>
<dbReference type="Proteomes" id="UP001221838">
    <property type="component" value="Unassembled WGS sequence"/>
</dbReference>
<comment type="caution">
    <text evidence="1">The sequence shown here is derived from an EMBL/GenBank/DDBJ whole genome shotgun (WGS) entry which is preliminary data.</text>
</comment>
<evidence type="ECO:0000313" key="1">
    <source>
        <dbReference type="EMBL" id="MDC0709634.1"/>
    </source>
</evidence>
<accession>A0ABT5D7J4</accession>
<organism evidence="1 2">
    <name type="scientific">Stigmatella ashevillensis</name>
    <dbReference type="NCBI Taxonomy" id="2995309"/>
    <lineage>
        <taxon>Bacteria</taxon>
        <taxon>Pseudomonadati</taxon>
        <taxon>Myxococcota</taxon>
        <taxon>Myxococcia</taxon>
        <taxon>Myxococcales</taxon>
        <taxon>Cystobacterineae</taxon>
        <taxon>Archangiaceae</taxon>
        <taxon>Stigmatella</taxon>
    </lineage>
</organism>
<reference evidence="1 2" key="1">
    <citation type="submission" date="2022-11" db="EMBL/GenBank/DDBJ databases">
        <title>Minimal conservation of predation-associated metabolite biosynthetic gene clusters underscores biosynthetic potential of Myxococcota including descriptions for ten novel species: Archangium lansinium sp. nov., Myxococcus landrumus sp. nov., Nannocystis bai.</title>
        <authorList>
            <person name="Ahearne A."/>
            <person name="Stevens C."/>
            <person name="Dowd S."/>
        </authorList>
    </citation>
    <scope>NUCLEOTIDE SEQUENCE [LARGE SCALE GENOMIC DNA]</scope>
    <source>
        <strain evidence="1 2">NCWAL01</strain>
    </source>
</reference>
<sequence length="123" mass="14075">MSAEKDVPDPPSASHVYMLDYLMRLQKNMPQQLLLSIGEINIIRLSSFIAGYRACQSINGIQDNGYTLFRSWLRDVKAEFPTDGWDKKYLHDCGGDHERAIHKFLGFVAEFVALRDRASQSHD</sequence>